<dbReference type="InterPro" id="IPR012677">
    <property type="entry name" value="Nucleotide-bd_a/b_plait_sf"/>
</dbReference>
<dbReference type="Proteomes" id="UP001367676">
    <property type="component" value="Unassembled WGS sequence"/>
</dbReference>
<evidence type="ECO:0000256" key="3">
    <source>
        <dbReference type="SAM" id="MobiDB-lite"/>
    </source>
</evidence>
<dbReference type="PROSITE" id="PS50102">
    <property type="entry name" value="RRM"/>
    <property type="match status" value="1"/>
</dbReference>
<dbReference type="GO" id="GO:0003723">
    <property type="term" value="F:RNA binding"/>
    <property type="evidence" value="ECO:0007669"/>
    <property type="project" value="UniProtKB-UniRule"/>
</dbReference>
<evidence type="ECO:0000256" key="1">
    <source>
        <dbReference type="ARBA" id="ARBA00022884"/>
    </source>
</evidence>
<evidence type="ECO:0000313" key="6">
    <source>
        <dbReference type="Proteomes" id="UP001367676"/>
    </source>
</evidence>
<dbReference type="EMBL" id="JBBCAQ010000022">
    <property type="protein sequence ID" value="KAK7591160.1"/>
    <property type="molecule type" value="Genomic_DNA"/>
</dbReference>
<comment type="caution">
    <text evidence="5">The sequence shown here is derived from an EMBL/GenBank/DDBJ whole genome shotgun (WGS) entry which is preliminary data.</text>
</comment>
<feature type="domain" description="RRM" evidence="4">
    <location>
        <begin position="12"/>
        <end position="80"/>
    </location>
</feature>
<evidence type="ECO:0000256" key="2">
    <source>
        <dbReference type="PROSITE-ProRule" id="PRU00176"/>
    </source>
</evidence>
<protein>
    <recommendedName>
        <fullName evidence="4">RRM domain-containing protein</fullName>
    </recommendedName>
</protein>
<evidence type="ECO:0000313" key="5">
    <source>
        <dbReference type="EMBL" id="KAK7591160.1"/>
    </source>
</evidence>
<dbReference type="InterPro" id="IPR035979">
    <property type="entry name" value="RBD_domain_sf"/>
</dbReference>
<feature type="compositionally biased region" description="Polar residues" evidence="3">
    <location>
        <begin position="69"/>
        <end position="80"/>
    </location>
</feature>
<accession>A0AAN9TJH0</accession>
<dbReference type="AlphaFoldDB" id="A0AAN9TJH0"/>
<dbReference type="InterPro" id="IPR000504">
    <property type="entry name" value="RRM_dom"/>
</dbReference>
<feature type="region of interest" description="Disordered" evidence="3">
    <location>
        <begin position="57"/>
        <end position="80"/>
    </location>
</feature>
<dbReference type="Pfam" id="PF00076">
    <property type="entry name" value="RRM_1"/>
    <property type="match status" value="1"/>
</dbReference>
<feature type="compositionally biased region" description="Basic and acidic residues" evidence="3">
    <location>
        <begin position="57"/>
        <end position="68"/>
    </location>
</feature>
<keyword evidence="6" id="KW-1185">Reference proteome</keyword>
<sequence length="80" mass="9231">MDPQDQPDPDYIKMFVGQIPRTMDEEELKIMFSEYGRVHQINVLRDKHTGQSKAEVEFEHKPGSRDENTLTNSGLNLVQA</sequence>
<dbReference type="SUPFAM" id="SSF54928">
    <property type="entry name" value="RNA-binding domain, RBD"/>
    <property type="match status" value="1"/>
</dbReference>
<dbReference type="SMART" id="SM00360">
    <property type="entry name" value="RRM"/>
    <property type="match status" value="1"/>
</dbReference>
<gene>
    <name evidence="5" type="ORF">V9T40_002773</name>
</gene>
<proteinExistence type="predicted"/>
<name>A0AAN9TJH0_9HEMI</name>
<organism evidence="5 6">
    <name type="scientific">Parthenolecanium corni</name>
    <dbReference type="NCBI Taxonomy" id="536013"/>
    <lineage>
        <taxon>Eukaryota</taxon>
        <taxon>Metazoa</taxon>
        <taxon>Ecdysozoa</taxon>
        <taxon>Arthropoda</taxon>
        <taxon>Hexapoda</taxon>
        <taxon>Insecta</taxon>
        <taxon>Pterygota</taxon>
        <taxon>Neoptera</taxon>
        <taxon>Paraneoptera</taxon>
        <taxon>Hemiptera</taxon>
        <taxon>Sternorrhyncha</taxon>
        <taxon>Coccoidea</taxon>
        <taxon>Coccidae</taxon>
        <taxon>Parthenolecanium</taxon>
    </lineage>
</organism>
<reference evidence="5 6" key="1">
    <citation type="submission" date="2024-03" db="EMBL/GenBank/DDBJ databases">
        <title>Adaptation during the transition from Ophiocordyceps entomopathogen to insect associate is accompanied by gene loss and intensified selection.</title>
        <authorList>
            <person name="Ward C.M."/>
            <person name="Onetto C.A."/>
            <person name="Borneman A.R."/>
        </authorList>
    </citation>
    <scope>NUCLEOTIDE SEQUENCE [LARGE SCALE GENOMIC DNA]</scope>
    <source>
        <strain evidence="5">AWRI1</strain>
        <tissue evidence="5">Single Adult Female</tissue>
    </source>
</reference>
<evidence type="ECO:0000259" key="4">
    <source>
        <dbReference type="PROSITE" id="PS50102"/>
    </source>
</evidence>
<dbReference type="Gene3D" id="3.30.70.330">
    <property type="match status" value="1"/>
</dbReference>
<keyword evidence="1 2" id="KW-0694">RNA-binding</keyword>